<dbReference type="Proteomes" id="UP000031668">
    <property type="component" value="Unassembled WGS sequence"/>
</dbReference>
<accession>A0A0C2NCL7</accession>
<organism evidence="1 2">
    <name type="scientific">Thelohanellus kitauei</name>
    <name type="common">Myxosporean</name>
    <dbReference type="NCBI Taxonomy" id="669202"/>
    <lineage>
        <taxon>Eukaryota</taxon>
        <taxon>Metazoa</taxon>
        <taxon>Cnidaria</taxon>
        <taxon>Myxozoa</taxon>
        <taxon>Myxosporea</taxon>
        <taxon>Bivalvulida</taxon>
        <taxon>Platysporina</taxon>
        <taxon>Myxobolidae</taxon>
        <taxon>Thelohanellus</taxon>
    </lineage>
</organism>
<comment type="caution">
    <text evidence="1">The sequence shown here is derived from an EMBL/GenBank/DDBJ whole genome shotgun (WGS) entry which is preliminary data.</text>
</comment>
<protein>
    <submittedName>
        <fullName evidence="1">Uncharacterized protein</fullName>
    </submittedName>
</protein>
<sequence>MRQILVHFGRKPIYMDNHVSQSSGHLFQCFNQYKKFLLGTNEMHGYTTKKDSATPYTMVILTYELKYEWILHLKETGFIVSKDANDQKLRILKIYKTFLHAMKNLCNEVVDYHVHTGMFYHIMSPTIEKPQTFVDKFITEK</sequence>
<evidence type="ECO:0000313" key="2">
    <source>
        <dbReference type="Proteomes" id="UP000031668"/>
    </source>
</evidence>
<gene>
    <name evidence="1" type="ORF">RF11_01018</name>
</gene>
<evidence type="ECO:0000313" key="1">
    <source>
        <dbReference type="EMBL" id="KII71717.1"/>
    </source>
</evidence>
<proteinExistence type="predicted"/>
<keyword evidence="2" id="KW-1185">Reference proteome</keyword>
<dbReference type="EMBL" id="JWZT01001652">
    <property type="protein sequence ID" value="KII71717.1"/>
    <property type="molecule type" value="Genomic_DNA"/>
</dbReference>
<dbReference type="AlphaFoldDB" id="A0A0C2NCL7"/>
<name>A0A0C2NCL7_THEKT</name>
<reference evidence="1 2" key="1">
    <citation type="journal article" date="2014" name="Genome Biol. Evol.">
        <title>The genome of the myxosporean Thelohanellus kitauei shows adaptations to nutrient acquisition within its fish host.</title>
        <authorList>
            <person name="Yang Y."/>
            <person name="Xiong J."/>
            <person name="Zhou Z."/>
            <person name="Huo F."/>
            <person name="Miao W."/>
            <person name="Ran C."/>
            <person name="Liu Y."/>
            <person name="Zhang J."/>
            <person name="Feng J."/>
            <person name="Wang M."/>
            <person name="Wang M."/>
            <person name="Wang L."/>
            <person name="Yao B."/>
        </authorList>
    </citation>
    <scope>NUCLEOTIDE SEQUENCE [LARGE SCALE GENOMIC DNA]</scope>
    <source>
        <strain evidence="1">Wuqing</strain>
    </source>
</reference>